<keyword evidence="3" id="KW-0808">Transferase</keyword>
<proteinExistence type="inferred from homology"/>
<comment type="similarity">
    <text evidence="1">Belongs to the glycosyltransferase 2 family.</text>
</comment>
<evidence type="ECO:0000256" key="1">
    <source>
        <dbReference type="ARBA" id="ARBA00006739"/>
    </source>
</evidence>
<sequence length="511" mass="56713">MALGALIWLLRILDLVIVGYVTLFFLINLRFVLVSYRRIRRELTAELVRPAALSEGDAFLPVVSLLVPAYNEEVTIVESLKSQLRLRYPAYEIVICNDGSKDRTVEVLLSAFPFVPAVLERASGLDTAEVRGMWECRTGLPENVKRMVLIDKENGGKADALNAATSVAAGEFVTSMDADSLLVPDALLLAVRKVMESPDDTVAVGVQVGLSNGSIIREGEVKELALPTSLIGKLQIVEYMRSFAKGRTALSEDNAVLILSGVFALIRRDVLFEVGGFLTRHVRSRICIEYCTEGAHTVCEDMEIVVRLHRYLLDKGRPGRIVCLPFAVTWTEAPENYRDLGKQRARWYRGLWEVMSYHRAMLFRPQFRQIGLFAMPYQLVFEALAPPTECVGYLLLLLTTIFGALSGKALLAFLGLAMAMNFCLSTLSVVLCTFSARPGRGLAGTASLVPYPRARDAIVLVFVGVLSNLGYRQYLVFWQLRGLYDFLKGKKGWDKFARKGFAPVAPAAQRA</sequence>
<reference evidence="6 7" key="1">
    <citation type="submission" date="2022-11" db="EMBL/GenBank/DDBJ databases">
        <title>Minimal conservation of predation-associated metabolite biosynthetic gene clusters underscores biosynthetic potential of Myxococcota including descriptions for ten novel species: Archangium lansinium sp. nov., Myxococcus landrumus sp. nov., Nannocystis bai.</title>
        <authorList>
            <person name="Ahearne A."/>
            <person name="Stevens C."/>
            <person name="Dowd S."/>
        </authorList>
    </citation>
    <scope>NUCLEOTIDE SEQUENCE [LARGE SCALE GENOMIC DNA]</scope>
    <source>
        <strain evidence="6 7">RJM3</strain>
    </source>
</reference>
<evidence type="ECO:0000259" key="5">
    <source>
        <dbReference type="Pfam" id="PF00535"/>
    </source>
</evidence>
<dbReference type="InterPro" id="IPR001173">
    <property type="entry name" value="Glyco_trans_2-like"/>
</dbReference>
<dbReference type="Gene3D" id="3.90.550.10">
    <property type="entry name" value="Spore Coat Polysaccharide Biosynthesis Protein SpsA, Chain A"/>
    <property type="match status" value="1"/>
</dbReference>
<name>A0ABT5EQ41_9BACT</name>
<keyword evidence="4" id="KW-0472">Membrane</keyword>
<keyword evidence="4" id="KW-0812">Transmembrane</keyword>
<comment type="caution">
    <text evidence="6">The sequence shown here is derived from an EMBL/GenBank/DDBJ whole genome shotgun (WGS) entry which is preliminary data.</text>
</comment>
<dbReference type="InterPro" id="IPR029044">
    <property type="entry name" value="Nucleotide-diphossugar_trans"/>
</dbReference>
<dbReference type="EMBL" id="JAQNDO010000001">
    <property type="protein sequence ID" value="MDC0743956.1"/>
    <property type="molecule type" value="Genomic_DNA"/>
</dbReference>
<keyword evidence="4" id="KW-1133">Transmembrane helix</keyword>
<feature type="domain" description="Glycosyltransferase 2-like" evidence="5">
    <location>
        <begin position="64"/>
        <end position="271"/>
    </location>
</feature>
<feature type="transmembrane region" description="Helical" evidence="4">
    <location>
        <begin position="418"/>
        <end position="437"/>
    </location>
</feature>
<dbReference type="SUPFAM" id="SSF53448">
    <property type="entry name" value="Nucleotide-diphospho-sugar transferases"/>
    <property type="match status" value="1"/>
</dbReference>
<evidence type="ECO:0000256" key="2">
    <source>
        <dbReference type="ARBA" id="ARBA00022676"/>
    </source>
</evidence>
<evidence type="ECO:0000313" key="7">
    <source>
        <dbReference type="Proteomes" id="UP001221411"/>
    </source>
</evidence>
<protein>
    <submittedName>
        <fullName evidence="6">Glycosyltransferase family 2 protein</fullName>
    </submittedName>
</protein>
<dbReference type="PANTHER" id="PTHR43630">
    <property type="entry name" value="POLY-BETA-1,6-N-ACETYL-D-GLUCOSAMINE SYNTHASE"/>
    <property type="match status" value="1"/>
</dbReference>
<evidence type="ECO:0000313" key="6">
    <source>
        <dbReference type="EMBL" id="MDC0743956.1"/>
    </source>
</evidence>
<dbReference type="CDD" id="cd06423">
    <property type="entry name" value="CESA_like"/>
    <property type="match status" value="1"/>
</dbReference>
<dbReference type="Proteomes" id="UP001221411">
    <property type="component" value="Unassembled WGS sequence"/>
</dbReference>
<gene>
    <name evidence="6" type="ORF">POL67_21685</name>
</gene>
<accession>A0ABT5EQ41</accession>
<keyword evidence="2" id="KW-0328">Glycosyltransferase</keyword>
<dbReference type="RefSeq" id="WP_271919993.1">
    <property type="nucleotide sequence ID" value="NZ_JAQNDO010000001.1"/>
</dbReference>
<evidence type="ECO:0000256" key="4">
    <source>
        <dbReference type="SAM" id="Phobius"/>
    </source>
</evidence>
<evidence type="ECO:0000256" key="3">
    <source>
        <dbReference type="ARBA" id="ARBA00022679"/>
    </source>
</evidence>
<organism evidence="6 7">
    <name type="scientific">Polyangium mundeleinium</name>
    <dbReference type="NCBI Taxonomy" id="2995306"/>
    <lineage>
        <taxon>Bacteria</taxon>
        <taxon>Pseudomonadati</taxon>
        <taxon>Myxococcota</taxon>
        <taxon>Polyangia</taxon>
        <taxon>Polyangiales</taxon>
        <taxon>Polyangiaceae</taxon>
        <taxon>Polyangium</taxon>
    </lineage>
</organism>
<dbReference type="Pfam" id="PF00535">
    <property type="entry name" value="Glycos_transf_2"/>
    <property type="match status" value="1"/>
</dbReference>
<feature type="transmembrane region" description="Helical" evidence="4">
    <location>
        <begin position="391"/>
        <end position="411"/>
    </location>
</feature>
<keyword evidence="7" id="KW-1185">Reference proteome</keyword>
<dbReference type="PANTHER" id="PTHR43630:SF1">
    <property type="entry name" value="POLY-BETA-1,6-N-ACETYL-D-GLUCOSAMINE SYNTHASE"/>
    <property type="match status" value="1"/>
</dbReference>
<feature type="transmembrane region" description="Helical" evidence="4">
    <location>
        <begin position="457"/>
        <end position="478"/>
    </location>
</feature>
<feature type="transmembrane region" description="Helical" evidence="4">
    <location>
        <begin position="6"/>
        <end position="33"/>
    </location>
</feature>